<evidence type="ECO:0000313" key="9">
    <source>
        <dbReference type="Proteomes" id="UP000030753"/>
    </source>
</evidence>
<dbReference type="Proteomes" id="UP000030753">
    <property type="component" value="Unassembled WGS sequence"/>
</dbReference>
<keyword evidence="3" id="KW-0805">Transcription regulation</keyword>
<feature type="compositionally biased region" description="Acidic residues" evidence="6">
    <location>
        <begin position="77"/>
        <end position="89"/>
    </location>
</feature>
<dbReference type="GO" id="GO:0008270">
    <property type="term" value="F:zinc ion binding"/>
    <property type="evidence" value="ECO:0007669"/>
    <property type="project" value="InterPro"/>
</dbReference>
<dbReference type="Gene3D" id="4.10.240.10">
    <property type="entry name" value="Zn(2)-C6 fungal-type DNA-binding domain"/>
    <property type="match status" value="1"/>
</dbReference>
<evidence type="ECO:0000256" key="1">
    <source>
        <dbReference type="ARBA" id="ARBA00004123"/>
    </source>
</evidence>
<keyword evidence="5" id="KW-0539">Nucleus</keyword>
<dbReference type="Pfam" id="PF00172">
    <property type="entry name" value="Zn_clus"/>
    <property type="match status" value="1"/>
</dbReference>
<dbReference type="EMBL" id="JH717842">
    <property type="protein sequence ID" value="EWY92183.1"/>
    <property type="molecule type" value="Genomic_DNA"/>
</dbReference>
<feature type="domain" description="Zn(2)-C6 fungal-type" evidence="7">
    <location>
        <begin position="16"/>
        <end position="46"/>
    </location>
</feature>
<dbReference type="InterPro" id="IPR050815">
    <property type="entry name" value="TF_fung"/>
</dbReference>
<accession>W9IB80</accession>
<dbReference type="GO" id="GO:0000981">
    <property type="term" value="F:DNA-binding transcription factor activity, RNA polymerase II-specific"/>
    <property type="evidence" value="ECO:0007669"/>
    <property type="project" value="InterPro"/>
</dbReference>
<evidence type="ECO:0000256" key="2">
    <source>
        <dbReference type="ARBA" id="ARBA00022723"/>
    </source>
</evidence>
<dbReference type="PANTHER" id="PTHR47338:SF5">
    <property type="entry name" value="ZN(II)2CYS6 TRANSCRIPTION FACTOR (EUROFUNG)"/>
    <property type="match status" value="1"/>
</dbReference>
<comment type="subcellular location">
    <subcellularLocation>
        <location evidence="1">Nucleus</location>
    </subcellularLocation>
</comment>
<reference evidence="8 9" key="1">
    <citation type="submission" date="2011-06" db="EMBL/GenBank/DDBJ databases">
        <title>The Genome Sequence of Fusarium oxysporum FOSC 3-a.</title>
        <authorList>
            <consortium name="The Broad Institute Genome Sequencing Platform"/>
            <person name="Ma L.-J."/>
            <person name="Gale L.R."/>
            <person name="Schwartz D.C."/>
            <person name="Zhou S."/>
            <person name="Corby-Kistler H."/>
            <person name="Young S.K."/>
            <person name="Zeng Q."/>
            <person name="Gargeya S."/>
            <person name="Fitzgerald M."/>
            <person name="Haas B."/>
            <person name="Abouelleil A."/>
            <person name="Alvarado L."/>
            <person name="Arachchi H.M."/>
            <person name="Berlin A."/>
            <person name="Brown A."/>
            <person name="Chapman S.B."/>
            <person name="Chen Z."/>
            <person name="Dunbar C."/>
            <person name="Freedman E."/>
            <person name="Gearin G."/>
            <person name="Gellesch M."/>
            <person name="Goldberg J."/>
            <person name="Griggs A."/>
            <person name="Gujja S."/>
            <person name="Heiman D."/>
            <person name="Howarth C."/>
            <person name="Larson L."/>
            <person name="Lui A."/>
            <person name="MacDonald P.J.P."/>
            <person name="Mehta T."/>
            <person name="Montmayeur A."/>
            <person name="Murphy C."/>
            <person name="Neiman D."/>
            <person name="Pearson M."/>
            <person name="Priest M."/>
            <person name="Roberts A."/>
            <person name="Saif S."/>
            <person name="Shea T."/>
            <person name="Shenoy N."/>
            <person name="Sisk P."/>
            <person name="Stolte C."/>
            <person name="Sykes S."/>
            <person name="Wortman J."/>
            <person name="Nusbaum C."/>
            <person name="Birren B."/>
        </authorList>
    </citation>
    <scope>NUCLEOTIDE SEQUENCE [LARGE SCALE GENOMIC DNA]</scope>
    <source>
        <strain evidence="9">FOSC 3-a</strain>
    </source>
</reference>
<keyword evidence="4" id="KW-0804">Transcription</keyword>
<dbReference type="PROSITE" id="PS00463">
    <property type="entry name" value="ZN2_CY6_FUNGAL_1"/>
    <property type="match status" value="1"/>
</dbReference>
<sequence length="409" mass="45417">MALHGVVLPSARAPQACLPCRRAKIRCDGQSPTCSGCVAKSITCVWHVPNNKRQQPREHPTSMAPASSAHVSTEPSSMEDSECVDEDDPCGLTNDEQHSTALTAPAPECPGKLAMYDKLIAVYFEKFHHHWPIVHEKSIRLRNAPQVLVKTVVTIGLYLTDNIEAQNMAKKTLEGFLHQSGNALAEFMTMGEAGRLAPEPEHLPQFQAILLQAIMIPRLTEYGLATGLMIDSMLSRVLMLAGIYDQSRINAASIRFNWQHLDPLTLRDSYQRLALFHFKFHAFFQVFCRARYPWHRISGLMEPSLLRIELPMPLALWDLRPISFPSDGATDSNAISTAGGGQLISDMCQMAVMSGDNKPLEPVDEVQPGLGVTLWLWLKRTSDDDPNFVSQINEFGSESFQGIPVSTID</sequence>
<protein>
    <recommendedName>
        <fullName evidence="7">Zn(2)-C6 fungal-type domain-containing protein</fullName>
    </recommendedName>
</protein>
<evidence type="ECO:0000256" key="5">
    <source>
        <dbReference type="ARBA" id="ARBA00023242"/>
    </source>
</evidence>
<feature type="region of interest" description="Disordered" evidence="6">
    <location>
        <begin position="52"/>
        <end position="104"/>
    </location>
</feature>
<dbReference type="HOGENOM" id="CLU_036500_0_0_1"/>
<dbReference type="AlphaFoldDB" id="W9IB80"/>
<name>W9IB80_FUSOX</name>
<dbReference type="PROSITE" id="PS50048">
    <property type="entry name" value="ZN2_CY6_FUNGAL_2"/>
    <property type="match status" value="1"/>
</dbReference>
<evidence type="ECO:0000256" key="3">
    <source>
        <dbReference type="ARBA" id="ARBA00023015"/>
    </source>
</evidence>
<dbReference type="OrthoDB" id="10018191at2759"/>
<dbReference type="PANTHER" id="PTHR47338">
    <property type="entry name" value="ZN(II)2CYS6 TRANSCRIPTION FACTOR (EUROFUNG)-RELATED"/>
    <property type="match status" value="1"/>
</dbReference>
<dbReference type="CDD" id="cd00067">
    <property type="entry name" value="GAL4"/>
    <property type="match status" value="1"/>
</dbReference>
<organism evidence="8 9">
    <name type="scientific">Fusarium oxysporum NRRL 32931</name>
    <dbReference type="NCBI Taxonomy" id="660029"/>
    <lineage>
        <taxon>Eukaryota</taxon>
        <taxon>Fungi</taxon>
        <taxon>Dikarya</taxon>
        <taxon>Ascomycota</taxon>
        <taxon>Pezizomycotina</taxon>
        <taxon>Sordariomycetes</taxon>
        <taxon>Hypocreomycetidae</taxon>
        <taxon>Hypocreales</taxon>
        <taxon>Nectriaceae</taxon>
        <taxon>Fusarium</taxon>
        <taxon>Fusarium oxysporum species complex</taxon>
    </lineage>
</organism>
<dbReference type="InterPro" id="IPR036864">
    <property type="entry name" value="Zn2-C6_fun-type_DNA-bd_sf"/>
</dbReference>
<gene>
    <name evidence="8" type="ORF">FOYG_05768</name>
</gene>
<evidence type="ECO:0000259" key="7">
    <source>
        <dbReference type="PROSITE" id="PS50048"/>
    </source>
</evidence>
<proteinExistence type="predicted"/>
<dbReference type="InterPro" id="IPR001138">
    <property type="entry name" value="Zn2Cys6_DnaBD"/>
</dbReference>
<keyword evidence="2" id="KW-0479">Metal-binding</keyword>
<dbReference type="SUPFAM" id="SSF57701">
    <property type="entry name" value="Zn2/Cys6 DNA-binding domain"/>
    <property type="match status" value="1"/>
</dbReference>
<evidence type="ECO:0000313" key="8">
    <source>
        <dbReference type="EMBL" id="EWY92183.1"/>
    </source>
</evidence>
<dbReference type="GO" id="GO:0005634">
    <property type="term" value="C:nucleus"/>
    <property type="evidence" value="ECO:0007669"/>
    <property type="project" value="UniProtKB-SubCell"/>
</dbReference>
<evidence type="ECO:0000256" key="4">
    <source>
        <dbReference type="ARBA" id="ARBA00023163"/>
    </source>
</evidence>
<dbReference type="SMART" id="SM00066">
    <property type="entry name" value="GAL4"/>
    <property type="match status" value="1"/>
</dbReference>
<dbReference type="CDD" id="cd12148">
    <property type="entry name" value="fungal_TF_MHR"/>
    <property type="match status" value="1"/>
</dbReference>
<evidence type="ECO:0000256" key="6">
    <source>
        <dbReference type="SAM" id="MobiDB-lite"/>
    </source>
</evidence>